<protein>
    <recommendedName>
        <fullName evidence="1">F-box domain-containing protein</fullName>
    </recommendedName>
</protein>
<dbReference type="PANTHER" id="PTHR31672">
    <property type="entry name" value="BNACNNG10540D PROTEIN"/>
    <property type="match status" value="1"/>
</dbReference>
<evidence type="ECO:0000313" key="3">
    <source>
        <dbReference type="Proteomes" id="UP000231279"/>
    </source>
</evidence>
<evidence type="ECO:0000313" key="2">
    <source>
        <dbReference type="EMBL" id="PIM99776.1"/>
    </source>
</evidence>
<dbReference type="InterPro" id="IPR001810">
    <property type="entry name" value="F-box_dom"/>
</dbReference>
<gene>
    <name evidence="2" type="ORF">CDL12_27726</name>
</gene>
<dbReference type="PANTHER" id="PTHR31672:SF13">
    <property type="entry name" value="F-BOX PROTEIN CPR30-LIKE"/>
    <property type="match status" value="1"/>
</dbReference>
<dbReference type="AlphaFoldDB" id="A0A2G9G374"/>
<dbReference type="EMBL" id="NKXS01007371">
    <property type="protein sequence ID" value="PIM99776.1"/>
    <property type="molecule type" value="Genomic_DNA"/>
</dbReference>
<keyword evidence="3" id="KW-1185">Reference proteome</keyword>
<dbReference type="SMART" id="SM00256">
    <property type="entry name" value="FBOX"/>
    <property type="match status" value="1"/>
</dbReference>
<comment type="caution">
    <text evidence="2">The sequence shown here is derived from an EMBL/GenBank/DDBJ whole genome shotgun (WGS) entry which is preliminary data.</text>
</comment>
<dbReference type="SUPFAM" id="SSF81383">
    <property type="entry name" value="F-box domain"/>
    <property type="match status" value="1"/>
</dbReference>
<evidence type="ECO:0000259" key="1">
    <source>
        <dbReference type="SMART" id="SM00256"/>
    </source>
</evidence>
<reference evidence="3" key="1">
    <citation type="journal article" date="2018" name="Gigascience">
        <title>Genome assembly of the Pink Ipe (Handroanthus impetiginosus, Bignoniaceae), a highly valued, ecologically keystone Neotropical timber forest tree.</title>
        <authorList>
            <person name="Silva-Junior O.B."/>
            <person name="Grattapaglia D."/>
            <person name="Novaes E."/>
            <person name="Collevatti R.G."/>
        </authorList>
    </citation>
    <scope>NUCLEOTIDE SEQUENCE [LARGE SCALE GENOMIC DNA]</scope>
    <source>
        <strain evidence="3">cv. UFG-1</strain>
    </source>
</reference>
<sequence>MAALLDKIIKQILLNLPVKSLLRFSTVSSPWYQMIHAAEFAHEHHKMQSNDTRLNVFYGFDEPHIPWSSCPLAHLMYDEEINVRPITSDLRITSYDSIHVVGSCNGVICFATILGDVFLWNPAMRLYKVLASSGDKPLEDAAYGFGYDEEGEEYKVVKHMSTVMESDYGTLTKVYSSRTKSWRSIDYEDGPGEVYIEESGVFVNGAIHWIGFRINHTFVVISLNVVTETYEEMSQPDYGEVVECVRLGVWRGCLCIITSCNETEVNFWVMKEYGVGESWTKLVHIPNFHGLSQIVIPTLCFVMENGDVLLKCGASLVVYSSDDGSMRYLPRVSGQREMDEFVVTVYGESLLFPY</sequence>
<dbReference type="Pfam" id="PF00646">
    <property type="entry name" value="F-box"/>
    <property type="match status" value="1"/>
</dbReference>
<dbReference type="Proteomes" id="UP000231279">
    <property type="component" value="Unassembled WGS sequence"/>
</dbReference>
<dbReference type="InterPro" id="IPR050796">
    <property type="entry name" value="SCF_F-box_component"/>
</dbReference>
<name>A0A2G9G374_9LAMI</name>
<dbReference type="InterPro" id="IPR006527">
    <property type="entry name" value="F-box-assoc_dom_typ1"/>
</dbReference>
<dbReference type="OrthoDB" id="591557at2759"/>
<dbReference type="NCBIfam" id="TIGR01640">
    <property type="entry name" value="F_box_assoc_1"/>
    <property type="match status" value="1"/>
</dbReference>
<dbReference type="InterPro" id="IPR017451">
    <property type="entry name" value="F-box-assoc_interact_dom"/>
</dbReference>
<proteinExistence type="predicted"/>
<dbReference type="InterPro" id="IPR036047">
    <property type="entry name" value="F-box-like_dom_sf"/>
</dbReference>
<accession>A0A2G9G374</accession>
<dbReference type="STRING" id="429701.A0A2G9G374"/>
<organism evidence="2 3">
    <name type="scientific">Handroanthus impetiginosus</name>
    <dbReference type="NCBI Taxonomy" id="429701"/>
    <lineage>
        <taxon>Eukaryota</taxon>
        <taxon>Viridiplantae</taxon>
        <taxon>Streptophyta</taxon>
        <taxon>Embryophyta</taxon>
        <taxon>Tracheophyta</taxon>
        <taxon>Spermatophyta</taxon>
        <taxon>Magnoliopsida</taxon>
        <taxon>eudicotyledons</taxon>
        <taxon>Gunneridae</taxon>
        <taxon>Pentapetalae</taxon>
        <taxon>asterids</taxon>
        <taxon>lamiids</taxon>
        <taxon>Lamiales</taxon>
        <taxon>Bignoniaceae</taxon>
        <taxon>Crescentiina</taxon>
        <taxon>Tabebuia alliance</taxon>
        <taxon>Handroanthus</taxon>
    </lineage>
</organism>
<dbReference type="Pfam" id="PF07734">
    <property type="entry name" value="FBA_1"/>
    <property type="match status" value="1"/>
</dbReference>
<feature type="domain" description="F-box" evidence="1">
    <location>
        <begin position="4"/>
        <end position="44"/>
    </location>
</feature>